<sequence length="958" mass="107735">MMEENNIPFGIDLGCTKTCGAVWRNEKIEVILNELDSKQILAQKATDPLIKKFKTQWTFDLKGNRAKGNICEYIVNEQTEPLSPIVVSGEILKSIKKSAEKQCSQKLTKAVITVPAYFSTEQKKATQEAAKYANLDVISIITEPTAAAIAYGLEQHKYKDGEKLFVFDLGGGTFDVTIMSISKNCFTNLVVRGDFNLGGRDFDHLIFEWIKQKLAAEGMDVKNLNQKKKFKMMLQAQAVKEALTFSQEKLVILSDIFETAKSHMLKRSEFEAMSKTLLKKLETECQAALQSKNLKPRDIDHVLFVGGSSRMPMVAKMLKNIFLDETKFAKVVNPDEVVAVGAAMYAAACLKASKRPEIVGMNIVLVLPMNIGVEILASESAENLERFKLYPTRPAIGIHLGTTNSCVGYFVNNNVEIVTSPSGKRTVPSYVFYDENEGCIIGEQAIARLKTNPNHVVYGNFSKFRNIFKNDEILDSKRMIGLNYDDNVVNRNKSFWTFTVTKDDNNRPIYDIDKKHQALPEEVSSEILKELVKMVQDKTWIKKINAAVITVPDHFLVGQKEATIHAAKLAGIENVVLITEPTAVAFAYGFDHKRFDGYNLFIFRLGGKTCDVSIVKVEKGEFKVIGHAGDTQLGGRDFDSCLVHYFDEKYRELCVFHGDNEIITKRRIRLREACENFKIAVSLPGKHSETIHFNDISPDLSAEDLTYKEYKEIVADITRRCRKLCFDTLEETQLTADDIDEILLAGGSTKMRVIKDMLKGIFQKRELSEAISPDEVFAYGATLRAAQFLDPEKSKTFCNSLTLPNGIGVSLVGNRIHNLFKRNTPFSTKFGPETYSTVYNNQTVMNFYIYQGERLSTDKNDFIMDVELEGLPKKRAEEVKATLELELDAHGSLTAVARGGGKEVTKQVNYKEQIMQKGNNLCNAPSNSSNIKLCASVDEKNVNLEKFLNRHYGHVFLF</sequence>
<evidence type="ECO:0000313" key="5">
    <source>
        <dbReference type="Proteomes" id="UP000887578"/>
    </source>
</evidence>
<proteinExistence type="inferred from homology"/>
<dbReference type="InterPro" id="IPR029047">
    <property type="entry name" value="HSP70_peptide-bd_sf"/>
</dbReference>
<dbReference type="PROSITE" id="PS00329">
    <property type="entry name" value="HSP70_2"/>
    <property type="match status" value="1"/>
</dbReference>
<dbReference type="FunFam" id="3.30.420.40:FF:000545">
    <property type="entry name" value="Endoplasmic reticulum chaperone BiP"/>
    <property type="match status" value="1"/>
</dbReference>
<dbReference type="Proteomes" id="UP000887578">
    <property type="component" value="Unplaced"/>
</dbReference>
<dbReference type="Gene3D" id="3.30.30.30">
    <property type="match status" value="1"/>
</dbReference>
<protein>
    <submittedName>
        <fullName evidence="6">Heat shock protein 70</fullName>
    </submittedName>
</protein>
<comment type="similarity">
    <text evidence="1">Belongs to the heat shock protein 70 family.</text>
</comment>
<organism evidence="5 6">
    <name type="scientific">Panagrolaimus davidi</name>
    <dbReference type="NCBI Taxonomy" id="227884"/>
    <lineage>
        <taxon>Eukaryota</taxon>
        <taxon>Metazoa</taxon>
        <taxon>Ecdysozoa</taxon>
        <taxon>Nematoda</taxon>
        <taxon>Chromadorea</taxon>
        <taxon>Rhabditida</taxon>
        <taxon>Tylenchina</taxon>
        <taxon>Panagrolaimomorpha</taxon>
        <taxon>Panagrolaimoidea</taxon>
        <taxon>Panagrolaimidae</taxon>
        <taxon>Panagrolaimus</taxon>
    </lineage>
</organism>
<dbReference type="Pfam" id="PF00012">
    <property type="entry name" value="HSP70"/>
    <property type="match status" value="2"/>
</dbReference>
<dbReference type="FunFam" id="3.30.420.40:FF:000046">
    <property type="entry name" value="Chaperone protein HscA"/>
    <property type="match status" value="1"/>
</dbReference>
<dbReference type="SUPFAM" id="SSF53067">
    <property type="entry name" value="Actin-like ATPase domain"/>
    <property type="match status" value="4"/>
</dbReference>
<dbReference type="InterPro" id="IPR043129">
    <property type="entry name" value="ATPase_NBD"/>
</dbReference>
<dbReference type="SUPFAM" id="SSF100920">
    <property type="entry name" value="Heat shock protein 70kD (HSP70), peptide-binding domain"/>
    <property type="match status" value="1"/>
</dbReference>
<dbReference type="PRINTS" id="PR00301">
    <property type="entry name" value="HEATSHOCK70"/>
</dbReference>
<dbReference type="GO" id="GO:0006950">
    <property type="term" value="P:response to stress"/>
    <property type="evidence" value="ECO:0007669"/>
    <property type="project" value="UniProtKB-ARBA"/>
</dbReference>
<keyword evidence="4" id="KW-0143">Chaperone</keyword>
<name>A0A914P6G0_9BILA</name>
<dbReference type="InterPro" id="IPR013126">
    <property type="entry name" value="Hsp_70_fam"/>
</dbReference>
<reference evidence="6" key="1">
    <citation type="submission" date="2022-11" db="UniProtKB">
        <authorList>
            <consortium name="WormBaseParasite"/>
        </authorList>
    </citation>
    <scope>IDENTIFICATION</scope>
</reference>
<evidence type="ECO:0000313" key="6">
    <source>
        <dbReference type="WBParaSite" id="PDA_v2.g13537.t1"/>
    </source>
</evidence>
<dbReference type="GO" id="GO:0005524">
    <property type="term" value="F:ATP binding"/>
    <property type="evidence" value="ECO:0007669"/>
    <property type="project" value="UniProtKB-KW"/>
</dbReference>
<dbReference type="AlphaFoldDB" id="A0A914P6G0"/>
<dbReference type="Gene3D" id="2.60.34.10">
    <property type="entry name" value="Substrate Binding Domain Of DNAk, Chain A, domain 1"/>
    <property type="match status" value="1"/>
</dbReference>
<keyword evidence="5" id="KW-1185">Reference proteome</keyword>
<dbReference type="PROSITE" id="PS01036">
    <property type="entry name" value="HSP70_3"/>
    <property type="match status" value="1"/>
</dbReference>
<dbReference type="Gene3D" id="3.90.640.10">
    <property type="entry name" value="Actin, Chain A, domain 4"/>
    <property type="match status" value="2"/>
</dbReference>
<evidence type="ECO:0000256" key="2">
    <source>
        <dbReference type="ARBA" id="ARBA00022741"/>
    </source>
</evidence>
<evidence type="ECO:0000256" key="4">
    <source>
        <dbReference type="ARBA" id="ARBA00023186"/>
    </source>
</evidence>
<dbReference type="PANTHER" id="PTHR19375">
    <property type="entry name" value="HEAT SHOCK PROTEIN 70KDA"/>
    <property type="match status" value="1"/>
</dbReference>
<dbReference type="InterPro" id="IPR018181">
    <property type="entry name" value="Heat_shock_70_CS"/>
</dbReference>
<dbReference type="WBParaSite" id="PDA_v2.g13537.t1">
    <property type="protein sequence ID" value="PDA_v2.g13537.t1"/>
    <property type="gene ID" value="PDA_v2.g13537"/>
</dbReference>
<keyword evidence="3" id="KW-0067">ATP-binding</keyword>
<keyword evidence="2" id="KW-0547">Nucleotide-binding</keyword>
<accession>A0A914P6G0</accession>
<evidence type="ECO:0000256" key="1">
    <source>
        <dbReference type="ARBA" id="ARBA00007381"/>
    </source>
</evidence>
<dbReference type="GO" id="GO:0140662">
    <property type="term" value="F:ATP-dependent protein folding chaperone"/>
    <property type="evidence" value="ECO:0007669"/>
    <property type="project" value="InterPro"/>
</dbReference>
<evidence type="ECO:0000256" key="3">
    <source>
        <dbReference type="ARBA" id="ARBA00022840"/>
    </source>
</evidence>
<dbReference type="Gene3D" id="3.30.420.40">
    <property type="match status" value="4"/>
</dbReference>